<feature type="site" description="L-lysine inhibitor binding" evidence="16">
    <location>
        <position position="83"/>
    </location>
</feature>
<evidence type="ECO:0000256" key="9">
    <source>
        <dbReference type="ARBA" id="ARBA00023239"/>
    </source>
</evidence>
<keyword evidence="8 12" id="KW-0457">Lysine biosynthesis</keyword>
<dbReference type="RefSeq" id="WP_174583051.1">
    <property type="nucleotide sequence ID" value="NZ_CAJNOB010000010.1"/>
</dbReference>
<sequence>MLHGVFTALVTPFRDGCIDSKALLALVERQVQAGVEGMVPVGTTGESATLSHHEHIQVIEMVVQQAAGRTRVIAGTGSNSTREAIELTQAAEKAGADGVLVVSPYYNRPTQAGLIAHFEAVCQSTPLPVVLYNIPSRCGVDLLPETVAEIAQRCPNAVAIKEASGSVDRVSRLKQCLPEEFAILSGDDSLTLPLLSLGATGVISVASNLVPREVGSLVRSFCAGNPSEALQWHRKLYPLFRDLFLETNPVPVKQALAFLGWMSAEVRLPLVPMEPANWRRLEQTLRSLGLVPS</sequence>
<evidence type="ECO:0000256" key="10">
    <source>
        <dbReference type="ARBA" id="ARBA00023270"/>
    </source>
</evidence>
<protein>
    <recommendedName>
        <fullName evidence="4 12">4-hydroxy-tetrahydrodipicolinate synthase</fullName>
        <shortName evidence="12">HTPA synthase</shortName>
        <ecNumber evidence="4 12">4.3.3.7</ecNumber>
    </recommendedName>
</protein>
<dbReference type="EMBL" id="CAJNOB010000010">
    <property type="protein sequence ID" value="CAF0694946.1"/>
    <property type="molecule type" value="Genomic_DNA"/>
</dbReference>
<comment type="function">
    <text evidence="1 12">Catalyzes the condensation of (S)-aspartate-beta-semialdehyde [(S)-ASA] and pyruvate to 4-hydroxy-tetrahydrodipicolinate (HTPA).</text>
</comment>
<dbReference type="GO" id="GO:0008840">
    <property type="term" value="F:4-hydroxy-tetrahydrodipicolinate synthase activity"/>
    <property type="evidence" value="ECO:0007669"/>
    <property type="project" value="UniProtKB-UniRule"/>
</dbReference>
<evidence type="ECO:0000313" key="18">
    <source>
        <dbReference type="Proteomes" id="UP000663859"/>
    </source>
</evidence>
<evidence type="ECO:0000256" key="14">
    <source>
        <dbReference type="PIRSR" id="PIRSR001365-1"/>
    </source>
</evidence>
<dbReference type="Pfam" id="PF00701">
    <property type="entry name" value="DHDPS"/>
    <property type="match status" value="1"/>
</dbReference>
<dbReference type="InterPro" id="IPR020624">
    <property type="entry name" value="Schiff_base-form_aldolases_CS"/>
</dbReference>
<dbReference type="PIRSF" id="PIRSF001365">
    <property type="entry name" value="DHDPS"/>
    <property type="match status" value="1"/>
</dbReference>
<dbReference type="InterPro" id="IPR002220">
    <property type="entry name" value="DapA-like"/>
</dbReference>
<dbReference type="SMART" id="SM01130">
    <property type="entry name" value="DHDPS"/>
    <property type="match status" value="1"/>
</dbReference>
<keyword evidence="10 12" id="KW-0704">Schiff base</keyword>
<feature type="binding site" evidence="12 15">
    <location>
        <position position="203"/>
    </location>
    <ligand>
        <name>pyruvate</name>
        <dbReference type="ChEBI" id="CHEBI:15361"/>
    </ligand>
</feature>
<evidence type="ECO:0000256" key="2">
    <source>
        <dbReference type="ARBA" id="ARBA00005120"/>
    </source>
</evidence>
<comment type="subunit">
    <text evidence="12">Homotetramer; dimer of dimers.</text>
</comment>
<evidence type="ECO:0000313" key="17">
    <source>
        <dbReference type="EMBL" id="CAF0694946.1"/>
    </source>
</evidence>
<dbReference type="InterPro" id="IPR013785">
    <property type="entry name" value="Aldolase_TIM"/>
</dbReference>
<evidence type="ECO:0000256" key="13">
    <source>
        <dbReference type="PIRNR" id="PIRNR001365"/>
    </source>
</evidence>
<organism evidence="17 18">
    <name type="scientific">Candidatus Methylacidithermus pantelleriae</name>
    <dbReference type="NCBI Taxonomy" id="2744239"/>
    <lineage>
        <taxon>Bacteria</taxon>
        <taxon>Pseudomonadati</taxon>
        <taxon>Verrucomicrobiota</taxon>
        <taxon>Methylacidiphilae</taxon>
        <taxon>Methylacidiphilales</taxon>
        <taxon>Methylacidiphilaceae</taxon>
        <taxon>Candidatus Methylacidithermus</taxon>
    </lineage>
</organism>
<dbReference type="SUPFAM" id="SSF51569">
    <property type="entry name" value="Aldolase"/>
    <property type="match status" value="1"/>
</dbReference>
<evidence type="ECO:0000256" key="16">
    <source>
        <dbReference type="PIRSR" id="PIRSR001365-3"/>
    </source>
</evidence>
<dbReference type="HAMAP" id="MF_00418">
    <property type="entry name" value="DapA"/>
    <property type="match status" value="1"/>
</dbReference>
<keyword evidence="5 12" id="KW-0963">Cytoplasm</keyword>
<dbReference type="GO" id="GO:0009089">
    <property type="term" value="P:lysine biosynthetic process via diaminopimelate"/>
    <property type="evidence" value="ECO:0007669"/>
    <property type="project" value="UniProtKB-UniRule"/>
</dbReference>
<dbReference type="NCBIfam" id="TIGR00674">
    <property type="entry name" value="dapA"/>
    <property type="match status" value="1"/>
</dbReference>
<dbReference type="GO" id="GO:0019877">
    <property type="term" value="P:diaminopimelate biosynthetic process"/>
    <property type="evidence" value="ECO:0007669"/>
    <property type="project" value="UniProtKB-UniRule"/>
</dbReference>
<dbReference type="PANTHER" id="PTHR12128:SF66">
    <property type="entry name" value="4-HYDROXY-2-OXOGLUTARATE ALDOLASE, MITOCHONDRIAL"/>
    <property type="match status" value="1"/>
</dbReference>
<dbReference type="Gene3D" id="3.20.20.70">
    <property type="entry name" value="Aldolase class I"/>
    <property type="match status" value="1"/>
</dbReference>
<dbReference type="AlphaFoldDB" id="A0A8J2FSA4"/>
<keyword evidence="9 12" id="KW-0456">Lyase</keyword>
<evidence type="ECO:0000256" key="3">
    <source>
        <dbReference type="ARBA" id="ARBA00007592"/>
    </source>
</evidence>
<evidence type="ECO:0000256" key="8">
    <source>
        <dbReference type="ARBA" id="ARBA00023154"/>
    </source>
</evidence>
<feature type="site" description="L-lysine inhibitor binding" evidence="16">
    <location>
        <position position="79"/>
    </location>
</feature>
<evidence type="ECO:0000256" key="11">
    <source>
        <dbReference type="ARBA" id="ARBA00047836"/>
    </source>
</evidence>
<keyword evidence="6 12" id="KW-0028">Amino-acid biosynthesis</keyword>
<feature type="site" description="L-lysine inhibitor binding" evidence="16">
    <location>
        <position position="105"/>
    </location>
</feature>
<evidence type="ECO:0000256" key="1">
    <source>
        <dbReference type="ARBA" id="ARBA00003294"/>
    </source>
</evidence>
<comment type="similarity">
    <text evidence="3 12 13">Belongs to the DapA family.</text>
</comment>
<keyword evidence="18" id="KW-1185">Reference proteome</keyword>
<gene>
    <name evidence="12 17" type="primary">dapA</name>
    <name evidence="17" type="ORF">MPNT_180005</name>
</gene>
<evidence type="ECO:0000256" key="6">
    <source>
        <dbReference type="ARBA" id="ARBA00022605"/>
    </source>
</evidence>
<feature type="site" description="L-lysine inhibitor binding; via carbonyl oxygen" evidence="16">
    <location>
        <position position="48"/>
    </location>
</feature>
<evidence type="ECO:0000256" key="4">
    <source>
        <dbReference type="ARBA" id="ARBA00012086"/>
    </source>
</evidence>
<feature type="site" description="Part of a proton relay during catalysis" evidence="12 16">
    <location>
        <position position="43"/>
    </location>
</feature>
<name>A0A8J2FSA4_9BACT</name>
<evidence type="ECO:0000256" key="12">
    <source>
        <dbReference type="HAMAP-Rule" id="MF_00418"/>
    </source>
</evidence>
<comment type="catalytic activity">
    <reaction evidence="11 12">
        <text>L-aspartate 4-semialdehyde + pyruvate = (2S,4S)-4-hydroxy-2,3,4,5-tetrahydrodipicolinate + H2O + H(+)</text>
        <dbReference type="Rhea" id="RHEA:34171"/>
        <dbReference type="ChEBI" id="CHEBI:15361"/>
        <dbReference type="ChEBI" id="CHEBI:15377"/>
        <dbReference type="ChEBI" id="CHEBI:15378"/>
        <dbReference type="ChEBI" id="CHEBI:67139"/>
        <dbReference type="ChEBI" id="CHEBI:537519"/>
        <dbReference type="EC" id="4.3.3.7"/>
    </reaction>
</comment>
<evidence type="ECO:0000256" key="5">
    <source>
        <dbReference type="ARBA" id="ARBA00022490"/>
    </source>
</evidence>
<accession>A0A8J2FSA4</accession>
<keyword evidence="7 12" id="KW-0220">Diaminopimelate biosynthesis</keyword>
<dbReference type="PROSITE" id="PS00665">
    <property type="entry name" value="DHDPS_1"/>
    <property type="match status" value="1"/>
</dbReference>
<comment type="subcellular location">
    <subcellularLocation>
        <location evidence="12">Cytoplasm</location>
    </subcellularLocation>
</comment>
<comment type="caution">
    <text evidence="12">Was originally thought to be a dihydrodipicolinate synthase (DHDPS), catalyzing the condensation of (S)-aspartate-beta-semialdehyde [(S)-ASA] and pyruvate to dihydrodipicolinate (DHDP). However, it was shown in E.coli that the product of the enzymatic reaction is not dihydrodipicolinate but in fact (4S)-4-hydroxy-2,3,4,5-tetrahydro-(2S)-dipicolinic acid (HTPA), and that the consecutive dehydration reaction leading to DHDP is not spontaneous but catalyzed by DapB.</text>
</comment>
<reference evidence="17" key="1">
    <citation type="submission" date="2021-02" db="EMBL/GenBank/DDBJ databases">
        <authorList>
            <person name="Cremers G."/>
            <person name="Picone N."/>
        </authorList>
    </citation>
    <scope>NUCLEOTIDE SEQUENCE</scope>
    <source>
        <strain evidence="17">PQ17</strain>
    </source>
</reference>
<proteinExistence type="inferred from homology"/>
<dbReference type="InterPro" id="IPR005263">
    <property type="entry name" value="DapA"/>
</dbReference>
<feature type="binding site" evidence="12 15">
    <location>
        <position position="44"/>
    </location>
    <ligand>
        <name>pyruvate</name>
        <dbReference type="ChEBI" id="CHEBI:15361"/>
    </ligand>
</feature>
<dbReference type="GO" id="GO:0005829">
    <property type="term" value="C:cytosol"/>
    <property type="evidence" value="ECO:0007669"/>
    <property type="project" value="TreeGrafter"/>
</dbReference>
<dbReference type="CDD" id="cd00950">
    <property type="entry name" value="DHDPS"/>
    <property type="match status" value="1"/>
</dbReference>
<feature type="site" description="Part of a proton relay during catalysis" evidence="12">
    <location>
        <position position="106"/>
    </location>
</feature>
<comment type="caution">
    <text evidence="17">The sequence shown here is derived from an EMBL/GenBank/DDBJ whole genome shotgun (WGS) entry which is preliminary data.</text>
</comment>
<dbReference type="UniPathway" id="UPA00034">
    <property type="reaction ID" value="UER00017"/>
</dbReference>
<feature type="site" description="L-lysine inhibitor binding" evidence="16">
    <location>
        <position position="106"/>
    </location>
</feature>
<dbReference type="EC" id="4.3.3.7" evidence="4 12"/>
<dbReference type="PRINTS" id="PR00146">
    <property type="entry name" value="DHPICSNTHASE"/>
</dbReference>
<evidence type="ECO:0000256" key="15">
    <source>
        <dbReference type="PIRSR" id="PIRSR001365-2"/>
    </source>
</evidence>
<comment type="pathway">
    <text evidence="2 12">Amino-acid biosynthesis; L-lysine biosynthesis via DAP pathway; (S)-tetrahydrodipicolinate from L-aspartate: step 3/4.</text>
</comment>
<dbReference type="Proteomes" id="UP000663859">
    <property type="component" value="Unassembled WGS sequence"/>
</dbReference>
<dbReference type="PANTHER" id="PTHR12128">
    <property type="entry name" value="DIHYDRODIPICOLINATE SYNTHASE"/>
    <property type="match status" value="1"/>
</dbReference>
<evidence type="ECO:0000256" key="7">
    <source>
        <dbReference type="ARBA" id="ARBA00022915"/>
    </source>
</evidence>
<feature type="active site" description="Schiff-base intermediate with substrate" evidence="12 14">
    <location>
        <position position="161"/>
    </location>
</feature>
<feature type="active site" description="Proton donor/acceptor" evidence="12 14">
    <location>
        <position position="132"/>
    </location>
</feature>